<feature type="compositionally biased region" description="Basic residues" evidence="5">
    <location>
        <begin position="1523"/>
        <end position="1547"/>
    </location>
</feature>
<evidence type="ECO:0000313" key="9">
    <source>
        <dbReference type="EnsemblMetazoa" id="PHUM106870-PA"/>
    </source>
</evidence>
<feature type="compositionally biased region" description="Polar residues" evidence="5">
    <location>
        <begin position="1865"/>
        <end position="1874"/>
    </location>
</feature>
<dbReference type="PROSITE" id="PS50089">
    <property type="entry name" value="ZF_RING_2"/>
    <property type="match status" value="1"/>
</dbReference>
<evidence type="ECO:0000256" key="2">
    <source>
        <dbReference type="ARBA" id="ARBA00022771"/>
    </source>
</evidence>
<dbReference type="OrthoDB" id="1935339at2759"/>
<dbReference type="PROSITE" id="PS01359">
    <property type="entry name" value="ZF_PHD_1"/>
    <property type="match status" value="1"/>
</dbReference>
<keyword evidence="1" id="KW-0479">Metal-binding</keyword>
<feature type="region of interest" description="Disordered" evidence="5">
    <location>
        <begin position="2156"/>
        <end position="2194"/>
    </location>
</feature>
<feature type="compositionally biased region" description="Basic residues" evidence="5">
    <location>
        <begin position="1285"/>
        <end position="1298"/>
    </location>
</feature>
<feature type="compositionally biased region" description="Basic residues" evidence="5">
    <location>
        <begin position="1359"/>
        <end position="1421"/>
    </location>
</feature>
<dbReference type="Proteomes" id="UP000009046">
    <property type="component" value="Unassembled WGS sequence"/>
</dbReference>
<dbReference type="InterPro" id="IPR013083">
    <property type="entry name" value="Znf_RING/FYVE/PHD"/>
</dbReference>
<feature type="compositionally biased region" description="Polar residues" evidence="5">
    <location>
        <begin position="1990"/>
        <end position="2001"/>
    </location>
</feature>
<name>E0VD94_PEDHC</name>
<feature type="compositionally biased region" description="Basic and acidic residues" evidence="5">
    <location>
        <begin position="1167"/>
        <end position="1176"/>
    </location>
</feature>
<feature type="compositionally biased region" description="Basic and acidic residues" evidence="5">
    <location>
        <begin position="2041"/>
        <end position="2052"/>
    </location>
</feature>
<feature type="compositionally biased region" description="Basic residues" evidence="5">
    <location>
        <begin position="1142"/>
        <end position="1166"/>
    </location>
</feature>
<proteinExistence type="predicted"/>
<dbReference type="InterPro" id="IPR019786">
    <property type="entry name" value="Zinc_finger_PHD-type_CS"/>
</dbReference>
<feature type="region of interest" description="Disordered" evidence="5">
    <location>
        <begin position="1522"/>
        <end position="1551"/>
    </location>
</feature>
<dbReference type="InterPro" id="IPR001965">
    <property type="entry name" value="Znf_PHD"/>
</dbReference>
<feature type="compositionally biased region" description="Basic and acidic residues" evidence="5">
    <location>
        <begin position="1848"/>
        <end position="1863"/>
    </location>
</feature>
<organism>
    <name type="scientific">Pediculus humanus subsp. corporis</name>
    <name type="common">Body louse</name>
    <dbReference type="NCBI Taxonomy" id="121224"/>
    <lineage>
        <taxon>Eukaryota</taxon>
        <taxon>Metazoa</taxon>
        <taxon>Ecdysozoa</taxon>
        <taxon>Arthropoda</taxon>
        <taxon>Hexapoda</taxon>
        <taxon>Insecta</taxon>
        <taxon>Pterygota</taxon>
        <taxon>Neoptera</taxon>
        <taxon>Paraneoptera</taxon>
        <taxon>Psocodea</taxon>
        <taxon>Troctomorpha</taxon>
        <taxon>Phthiraptera</taxon>
        <taxon>Anoplura</taxon>
        <taxon>Pediculidae</taxon>
        <taxon>Pediculus</taxon>
    </lineage>
</organism>
<feature type="region of interest" description="Disordered" evidence="5">
    <location>
        <begin position="19"/>
        <end position="45"/>
    </location>
</feature>
<feature type="compositionally biased region" description="Basic and acidic residues" evidence="5">
    <location>
        <begin position="710"/>
        <end position="731"/>
    </location>
</feature>
<dbReference type="HOGENOM" id="CLU_227761_0_0_1"/>
<feature type="compositionally biased region" description="Low complexity" evidence="5">
    <location>
        <begin position="1721"/>
        <end position="1730"/>
    </location>
</feature>
<dbReference type="EnsemblMetazoa" id="PHUM106870-RA">
    <property type="protein sequence ID" value="PHUM106870-PA"/>
    <property type="gene ID" value="PHUM106870"/>
</dbReference>
<feature type="compositionally biased region" description="Basic residues" evidence="5">
    <location>
        <begin position="1431"/>
        <end position="1440"/>
    </location>
</feature>
<feature type="compositionally biased region" description="Basic and acidic residues" evidence="5">
    <location>
        <begin position="1063"/>
        <end position="1100"/>
    </location>
</feature>
<dbReference type="eggNOG" id="KOG0825">
    <property type="taxonomic scope" value="Eukaryota"/>
</dbReference>
<feature type="region of interest" description="Disordered" evidence="5">
    <location>
        <begin position="679"/>
        <end position="1510"/>
    </location>
</feature>
<accession>E0VD94</accession>
<feature type="compositionally biased region" description="Low complexity" evidence="5">
    <location>
        <begin position="1492"/>
        <end position="1510"/>
    </location>
</feature>
<dbReference type="KEGG" id="phu:Phum_PHUM106870"/>
<feature type="compositionally biased region" description="Low complexity" evidence="5">
    <location>
        <begin position="1024"/>
        <end position="1035"/>
    </location>
</feature>
<feature type="compositionally biased region" description="Basic and acidic residues" evidence="5">
    <location>
        <begin position="947"/>
        <end position="982"/>
    </location>
</feature>
<dbReference type="GO" id="GO:0008270">
    <property type="term" value="F:zinc ion binding"/>
    <property type="evidence" value="ECO:0007669"/>
    <property type="project" value="UniProtKB-KW"/>
</dbReference>
<feature type="compositionally biased region" description="Polar residues" evidence="5">
    <location>
        <begin position="2031"/>
        <end position="2040"/>
    </location>
</feature>
<sequence>MSRHHISFKIINVEDDHEDKNREEIVSDCSDSSLNSQSSSSSYIKPVKMSSKVTDLLTDTSDSGDENSEKCAICLRSINNQEVGNPEGCDHLFCSVCIIEWSKNSNVCPLDRQQFSIILVRKNKDGNLVKKVQVEEPQASGPENVDLLSMNDTVCEICGSGDREDILLLCDNCDKGFHTTCLTPPLEDIPDDNEWFCPDCDFRTISRSEAVSNSGLDAFLNNVSENFRTLRPRVQMVRTRLLERIRITVNRIVANYVFSDSNASENSSYSLSSDDERNGDQPSTSGTQRKKLTRKVKEENVSSSKTKKKRSKSVRKTTKTKKRKTKTNSVKRKRPVKRRKIGTTKKTKKRKTRAKSTRTKRIKIENEDGTITEKIVKTRVYRRKKQRRRKRKVETVSPIKRRLRVKSIRTPKTPKGRLALMLGMVAPRNPKQLIPDVKIRPNNSLRAMDLNRSRAGIPKLHIFGPKNEFQYYSSESEHEDIIGDSSGGVATVAQQRTNISRYRDRKKAVLALQSAPQSSSPKTKHVIEPPTSEYVDVLGSILDSQAIWHSKDTKKNIKINPDGSIEVIKNKDNVPKSEKNTTDVREATSNKVAVQAPMYPGSSNRPDSFRSFNRTTYGENRNNQDNMFSPRNGQSQTGVGYSRFGGPPRNDREGYANYLNNIPQGPTPFCRGGPPLRFRMPPRQQLRRIPFPPRNRPIWQQDEDEEEAADKEKTNKKETSGETEIKQSKTQEEEDIDLYSDIETNADKTDNSGAEDSAPNYPALGPPPEPSAFLLSLDENGEFGDGGNKNKSEVYDPAEPCDSEDEMVIDENHEPSSSTPDKKETESEEKAKLPTTTSSSLTSKKSDETVKASHQRASSDDDEYCPIFNIYSSATREFSQKEEDERQREIAEEKKKMEGIKLKEDEKLNPIKKVEEKKEELKEISDAKDSEKNDESQNVSTVQNLSDDEKSKEKEKDKSKESNCDLESKTEDKALFLKEKSTSPETKNSKRVTKSRSNSFSDSNEKRDRQSISPKFGRSKKSKSPSSSRYRSSSPERCAEKYKRSKRKNKKYDSDDSEDDFERSDKNRKSPKENRLSDFNKDGKVDRKERDRELENDNFTKKIAVGLEGLDVEQVSSDNEEGDGFSDKGSLSSLSLSDLSQHSRKSKSPIQIQRKKKKNKKHKTRRSERGKGNHEEGEIDDSEKDRLDEFYALKGKNEEIENEMRSKSPEKKRSRRSMSSSSERQILGSKENKKFTKEKNKERDLSWKKPSKKDKNYREGKKRSKDRGRSKSNEKRKSLSPSPKKEKKKSKDRKKKTDKKKDIERYDVRKIVKNKEVRKTDAFGRDLISKSRSLSRSRSRSPMRERSRNMLRRDSRSFSRSRSRSYRRGRSPVRRRYVRSRSRSHSKSVRRSYSRSRSRSRNRKTKKKIKTKGRTKARSRSVGRISSSVSRGRRRSVTRSRSRDPVNRAARSKKRLRSRKSWSNHASRSPSFSPRRSRSITRSPVHVKRSYSRSASSDWSRGRSPLPRTSSLEKLTVVLTTKEKKKWKKKKESKKVRKDEKKRKKTGNSKEVFASGDNVLVSVNFRNNNSASGNNNVAVISSDRNTRLNSVSPVPGAEISRKKKRGSDYESERVTKKVKKSNVISKKVVDVALSNAGSKRAKKLTRLSEKDAEVILNRKPVAVIDLDMSPYREQTPSPVNVVVVSDSGSGDEGKEHTPQLPITRVTPNREIEKVQEVIRSESVTVSASSSPIENGYVPASGPKTPPEPQIKFSIAKPQQLRQIANPLGDDDDDDEVDEDDREQRIESLDRRIEKELDSRNEVSHKGPNTPPGPRGPSTPKTLPSPQTSPDAYDPFEPTKSRSPSPSQADKENRPSPKSDEKDGQVSVNIESENSPPDMIQHAMSPESAKEVTTENEDDKVDSVEKCEAISVVDCSSNNVMPVQTSGALMTDIKSNESPEKKISIVLSSSSSSSQMKIPSVTVQKSYTPVLKQIPVVSVVSAPPPTSANLTASTDMFSMPSPTKTTRPGTMTTQSLQMTGIQRLQHRLGSPVNRTPNSVKSTPEKHSTPRADSSEVFTSGNYLVRNVNKRNGEQGKQPRPLQDATNETIDMTMDLDDSPYSPASSEGDDLFDPPIESSKPSQSNLKPAPSFKGSAKGPRKSPAKQLSKFDLLFGSSGPNLSPIKGGNKKFSKVSGKPSSPKAIPSKSLSKKGTTNKNFMHKMDEDQLRILDDLPSSAVELQVKDKFLKKLNRQERVVDEVKTVLKPHYARKHITKEEYKDILRRSVPKICHSRSGEINPSKIQSLIEAYVKKFRHAKKKGINTSAVASGGSAAAAAGGGGGGPASTGAMKPKENNVQLMELLENCAQYVFLFDIRFRFPSIRYMIRLFRDSIRRTHS</sequence>
<dbReference type="EMBL" id="AAZO01001263">
    <property type="status" value="NOT_ANNOTATED_CDS"/>
    <property type="molecule type" value="Genomic_DNA"/>
</dbReference>
<dbReference type="PANTHER" id="PTHR12618">
    <property type="entry name" value="PHD AND RING FINGER DOMAIN-CONTAINING PROTEIN 1"/>
    <property type="match status" value="1"/>
</dbReference>
<feature type="compositionally biased region" description="Basic and acidic residues" evidence="5">
    <location>
        <begin position="1230"/>
        <end position="1259"/>
    </location>
</feature>
<evidence type="ECO:0000259" key="6">
    <source>
        <dbReference type="PROSITE" id="PS50016"/>
    </source>
</evidence>
<feature type="compositionally biased region" description="Basic residues" evidence="5">
    <location>
        <begin position="1450"/>
        <end position="1462"/>
    </location>
</feature>
<evidence type="ECO:0000256" key="5">
    <source>
        <dbReference type="SAM" id="MobiDB-lite"/>
    </source>
</evidence>
<dbReference type="STRING" id="121224.E0VD94"/>
<feature type="region of interest" description="Disordered" evidence="5">
    <location>
        <begin position="1990"/>
        <end position="2010"/>
    </location>
</feature>
<feature type="compositionally biased region" description="Low complexity" evidence="5">
    <location>
        <begin position="27"/>
        <end position="45"/>
    </location>
</feature>
<keyword evidence="2 4" id="KW-0863">Zinc-finger</keyword>
<dbReference type="InterPro" id="IPR047157">
    <property type="entry name" value="PHRF1/Atg35"/>
</dbReference>
<feature type="domain" description="RING-type" evidence="7">
    <location>
        <begin position="71"/>
        <end position="112"/>
    </location>
</feature>
<dbReference type="CDD" id="cd15536">
    <property type="entry name" value="PHD_PHRF1"/>
    <property type="match status" value="1"/>
</dbReference>
<dbReference type="SUPFAM" id="SSF57903">
    <property type="entry name" value="FYVE/PHD zinc finger"/>
    <property type="match status" value="1"/>
</dbReference>
<keyword evidence="10" id="KW-1185">Reference proteome</keyword>
<keyword evidence="3" id="KW-0862">Zinc</keyword>
<dbReference type="EMBL" id="DS235072">
    <property type="protein sequence ID" value="EEB11350.1"/>
    <property type="molecule type" value="Genomic_DNA"/>
</dbReference>
<dbReference type="RefSeq" id="XP_002424088.1">
    <property type="nucleotide sequence ID" value="XM_002424043.1"/>
</dbReference>
<feature type="compositionally biased region" description="Low complexity" evidence="5">
    <location>
        <begin position="1127"/>
        <end position="1140"/>
    </location>
</feature>
<feature type="compositionally biased region" description="Basic residues" evidence="5">
    <location>
        <begin position="1475"/>
        <end position="1491"/>
    </location>
</feature>
<feature type="compositionally biased region" description="Basic and acidic residues" evidence="5">
    <location>
        <begin position="1267"/>
        <end position="1277"/>
    </location>
</feature>
<feature type="region of interest" description="Disordered" evidence="5">
    <location>
        <begin position="2025"/>
        <end position="2059"/>
    </location>
</feature>
<dbReference type="SMART" id="SM00184">
    <property type="entry name" value="RING"/>
    <property type="match status" value="2"/>
</dbReference>
<reference evidence="8" key="1">
    <citation type="submission" date="2007-04" db="EMBL/GenBank/DDBJ databases">
        <title>Annotation of Pediculus humanus corporis strain USDA.</title>
        <authorList>
            <person name="Kirkness E."/>
            <person name="Hannick L."/>
            <person name="Hass B."/>
            <person name="Bruggner R."/>
            <person name="Lawson D."/>
            <person name="Bidwell S."/>
            <person name="Joardar V."/>
            <person name="Caler E."/>
            <person name="Walenz B."/>
            <person name="Inman J."/>
            <person name="Schobel S."/>
            <person name="Galinsky K."/>
            <person name="Amedeo P."/>
            <person name="Strausberg R."/>
        </authorList>
    </citation>
    <scope>NUCLEOTIDE SEQUENCE</scope>
    <source>
        <strain evidence="8">USDA</strain>
    </source>
</reference>
<feature type="region of interest" description="Disordered" evidence="5">
    <location>
        <begin position="1587"/>
        <end position="1614"/>
    </location>
</feature>
<feature type="compositionally biased region" description="Basic and acidic residues" evidence="5">
    <location>
        <begin position="1183"/>
        <end position="1211"/>
    </location>
</feature>
<feature type="compositionally biased region" description="Basic and acidic residues" evidence="5">
    <location>
        <begin position="1781"/>
        <end position="1804"/>
    </location>
</feature>
<dbReference type="VEuPathDB" id="VectorBase:PHUM106870"/>
<feature type="region of interest" description="Disordered" evidence="5">
    <location>
        <begin position="617"/>
        <end position="639"/>
    </location>
</feature>
<feature type="compositionally biased region" description="Polar residues" evidence="5">
    <location>
        <begin position="1818"/>
        <end position="1829"/>
    </location>
</feature>
<feature type="compositionally biased region" description="Acidic residues" evidence="5">
    <location>
        <begin position="1768"/>
        <end position="1780"/>
    </location>
</feature>
<dbReference type="Gene3D" id="3.30.40.10">
    <property type="entry name" value="Zinc/RING finger domain, C3HC4 (zinc finger)"/>
    <property type="match status" value="2"/>
</dbReference>
<dbReference type="OMA" id="PFQVHQE"/>
<dbReference type="PROSITE" id="PS50016">
    <property type="entry name" value="ZF_PHD_2"/>
    <property type="match status" value="1"/>
</dbReference>
<evidence type="ECO:0000256" key="4">
    <source>
        <dbReference type="PROSITE-ProRule" id="PRU00175"/>
    </source>
</evidence>
<feature type="compositionally biased region" description="Acidic residues" evidence="5">
    <location>
        <begin position="799"/>
        <end position="809"/>
    </location>
</feature>
<feature type="compositionally biased region" description="Low complexity" evidence="5">
    <location>
        <begin position="2173"/>
        <end position="2190"/>
    </location>
</feature>
<feature type="compositionally biased region" description="Polar residues" evidence="5">
    <location>
        <begin position="936"/>
        <end position="945"/>
    </location>
</feature>
<dbReference type="Pfam" id="PF00628">
    <property type="entry name" value="PHD"/>
    <property type="match status" value="1"/>
</dbReference>
<protein>
    <submittedName>
        <fullName evidence="8 9">Arginine/serine-rich protein, putative</fullName>
    </submittedName>
</protein>
<feature type="region of interest" description="Disordered" evidence="5">
    <location>
        <begin position="262"/>
        <end position="358"/>
    </location>
</feature>
<evidence type="ECO:0000313" key="8">
    <source>
        <dbReference type="EMBL" id="EEB11350.1"/>
    </source>
</evidence>
<dbReference type="SMART" id="SM00249">
    <property type="entry name" value="PHD"/>
    <property type="match status" value="1"/>
</dbReference>
<gene>
    <name evidence="9" type="primary">8238211</name>
    <name evidence="8" type="ORF">Phum_PHUM106870</name>
</gene>
<feature type="region of interest" description="Disordered" evidence="5">
    <location>
        <begin position="1721"/>
        <end position="1901"/>
    </location>
</feature>
<dbReference type="SUPFAM" id="SSF57850">
    <property type="entry name" value="RING/U-box"/>
    <property type="match status" value="1"/>
</dbReference>
<feature type="domain" description="PHD-type" evidence="6">
    <location>
        <begin position="152"/>
        <end position="203"/>
    </location>
</feature>
<evidence type="ECO:0000313" key="10">
    <source>
        <dbReference type="Proteomes" id="UP000009046"/>
    </source>
</evidence>
<evidence type="ECO:0000256" key="1">
    <source>
        <dbReference type="ARBA" id="ARBA00022723"/>
    </source>
</evidence>
<feature type="compositionally biased region" description="Basic and acidic residues" evidence="5">
    <location>
        <begin position="810"/>
        <end position="832"/>
    </location>
</feature>
<feature type="region of interest" description="Disordered" evidence="5">
    <location>
        <begin position="2091"/>
        <end position="2143"/>
    </location>
</feature>
<dbReference type="Pfam" id="PF13639">
    <property type="entry name" value="zf-RING_2"/>
    <property type="match status" value="1"/>
</dbReference>
<dbReference type="CTD" id="8238211"/>
<dbReference type="Pfam" id="PF23030">
    <property type="entry name" value="SCAF11-like_C"/>
    <property type="match status" value="1"/>
</dbReference>
<feature type="compositionally biased region" description="Basic and acidic residues" evidence="5">
    <location>
        <begin position="878"/>
        <end position="935"/>
    </location>
</feature>
<feature type="compositionally biased region" description="Low complexity" evidence="5">
    <location>
        <begin position="833"/>
        <end position="843"/>
    </location>
</feature>
<feature type="compositionally biased region" description="Basic and acidic residues" evidence="5">
    <location>
        <begin position="1342"/>
        <end position="1357"/>
    </location>
</feature>
<dbReference type="InterPro" id="IPR017907">
    <property type="entry name" value="Znf_RING_CS"/>
</dbReference>
<feature type="compositionally biased region" description="Basic residues" evidence="5">
    <location>
        <begin position="305"/>
        <end position="358"/>
    </location>
</feature>
<feature type="compositionally biased region" description="Low complexity" evidence="5">
    <location>
        <begin position="262"/>
        <end position="272"/>
    </location>
</feature>
<dbReference type="InterPro" id="IPR011011">
    <property type="entry name" value="Znf_FYVE_PHD"/>
</dbReference>
<evidence type="ECO:0000256" key="3">
    <source>
        <dbReference type="ARBA" id="ARBA00022833"/>
    </source>
</evidence>
<dbReference type="GeneID" id="8238211"/>
<dbReference type="InParanoid" id="E0VD94"/>
<dbReference type="InterPro" id="IPR019787">
    <property type="entry name" value="Znf_PHD-finger"/>
</dbReference>
<reference evidence="8" key="2">
    <citation type="submission" date="2007-04" db="EMBL/GenBank/DDBJ databases">
        <title>The genome of the human body louse.</title>
        <authorList>
            <consortium name="The Human Body Louse Genome Consortium"/>
            <person name="Kirkness E."/>
            <person name="Walenz B."/>
            <person name="Hass B."/>
            <person name="Bruggner R."/>
            <person name="Strausberg R."/>
        </authorList>
    </citation>
    <scope>NUCLEOTIDE SEQUENCE</scope>
    <source>
        <strain evidence="8">USDA</strain>
    </source>
</reference>
<dbReference type="InterPro" id="IPR057031">
    <property type="entry name" value="SFR19-like_C"/>
</dbReference>
<dbReference type="InterPro" id="IPR001841">
    <property type="entry name" value="Znf_RING"/>
</dbReference>
<dbReference type="FunCoup" id="E0VD94">
    <property type="interactions" value="547"/>
</dbReference>
<reference evidence="9" key="3">
    <citation type="submission" date="2020-05" db="UniProtKB">
        <authorList>
            <consortium name="EnsemblMetazoa"/>
        </authorList>
    </citation>
    <scope>IDENTIFICATION</scope>
    <source>
        <strain evidence="9">USDA</strain>
    </source>
</reference>
<evidence type="ECO:0000259" key="7">
    <source>
        <dbReference type="PROSITE" id="PS50089"/>
    </source>
</evidence>
<dbReference type="PROSITE" id="PS00518">
    <property type="entry name" value="ZF_RING_1"/>
    <property type="match status" value="1"/>
</dbReference>
<feature type="compositionally biased region" description="Basic and acidic residues" evidence="5">
    <location>
        <begin position="1299"/>
        <end position="1329"/>
    </location>
</feature>
<dbReference type="PANTHER" id="PTHR12618:SF20">
    <property type="entry name" value="PHD AND RING FINGER DOMAIN-CONTAINING PROTEIN 1"/>
    <property type="match status" value="1"/>
</dbReference>